<dbReference type="AlphaFoldDB" id="B9SJI0"/>
<protein>
    <recommendedName>
        <fullName evidence="1">Glycolipid transfer protein domain-containing protein</fullName>
    </recommendedName>
</protein>
<gene>
    <name evidence="2" type="ORF">RCOM_0137810</name>
</gene>
<dbReference type="PANTHER" id="PTHR10219:SF34">
    <property type="entry name" value="GLYCOLIPID TRANSFER PROTEIN 3"/>
    <property type="match status" value="1"/>
</dbReference>
<dbReference type="eggNOG" id="KOG3221">
    <property type="taxonomic scope" value="Eukaryota"/>
</dbReference>
<dbReference type="PANTHER" id="PTHR10219">
    <property type="entry name" value="GLYCOLIPID TRANSFER PROTEIN-RELATED"/>
    <property type="match status" value="1"/>
</dbReference>
<dbReference type="EMBL" id="EQ973985">
    <property type="protein sequence ID" value="EEF36225.1"/>
    <property type="molecule type" value="Genomic_DNA"/>
</dbReference>
<dbReference type="InParanoid" id="B9SJI0"/>
<reference evidence="3" key="1">
    <citation type="journal article" date="2010" name="Nat. Biotechnol.">
        <title>Draft genome sequence of the oilseed species Ricinus communis.</title>
        <authorList>
            <person name="Chan A.P."/>
            <person name="Crabtree J."/>
            <person name="Zhao Q."/>
            <person name="Lorenzi H."/>
            <person name="Orvis J."/>
            <person name="Puiu D."/>
            <person name="Melake-Berhan A."/>
            <person name="Jones K.M."/>
            <person name="Redman J."/>
            <person name="Chen G."/>
            <person name="Cahoon E.B."/>
            <person name="Gedil M."/>
            <person name="Stanke M."/>
            <person name="Haas B.J."/>
            <person name="Wortman J.R."/>
            <person name="Fraser-Liggett C.M."/>
            <person name="Ravel J."/>
            <person name="Rabinowicz P.D."/>
        </authorList>
    </citation>
    <scope>NUCLEOTIDE SEQUENCE [LARGE SCALE GENOMIC DNA]</scope>
    <source>
        <strain evidence="3">cv. Hale</strain>
    </source>
</reference>
<dbReference type="Gene3D" id="1.10.3520.10">
    <property type="entry name" value="Glycolipid transfer protein"/>
    <property type="match status" value="1"/>
</dbReference>
<organism evidence="2 3">
    <name type="scientific">Ricinus communis</name>
    <name type="common">Castor bean</name>
    <dbReference type="NCBI Taxonomy" id="3988"/>
    <lineage>
        <taxon>Eukaryota</taxon>
        <taxon>Viridiplantae</taxon>
        <taxon>Streptophyta</taxon>
        <taxon>Embryophyta</taxon>
        <taxon>Tracheophyta</taxon>
        <taxon>Spermatophyta</taxon>
        <taxon>Magnoliopsida</taxon>
        <taxon>eudicotyledons</taxon>
        <taxon>Gunneridae</taxon>
        <taxon>Pentapetalae</taxon>
        <taxon>rosids</taxon>
        <taxon>fabids</taxon>
        <taxon>Malpighiales</taxon>
        <taxon>Euphorbiaceae</taxon>
        <taxon>Acalyphoideae</taxon>
        <taxon>Acalypheae</taxon>
        <taxon>Ricinus</taxon>
    </lineage>
</organism>
<dbReference type="GO" id="GO:0120013">
    <property type="term" value="F:lipid transfer activity"/>
    <property type="evidence" value="ECO:0007669"/>
    <property type="project" value="InterPro"/>
</dbReference>
<dbReference type="GO" id="GO:0005737">
    <property type="term" value="C:cytoplasm"/>
    <property type="evidence" value="ECO:0007669"/>
    <property type="project" value="InterPro"/>
</dbReference>
<dbReference type="InterPro" id="IPR014830">
    <property type="entry name" value="Glycolipid_transfer_prot_dom"/>
</dbReference>
<evidence type="ECO:0000313" key="3">
    <source>
        <dbReference type="Proteomes" id="UP000008311"/>
    </source>
</evidence>
<dbReference type="Pfam" id="PF08718">
    <property type="entry name" value="GLTP"/>
    <property type="match status" value="1"/>
</dbReference>
<evidence type="ECO:0000259" key="1">
    <source>
        <dbReference type="Pfam" id="PF08718"/>
    </source>
</evidence>
<dbReference type="Proteomes" id="UP000008311">
    <property type="component" value="Unassembled WGS sequence"/>
</dbReference>
<dbReference type="InterPro" id="IPR036497">
    <property type="entry name" value="GLTP_sf"/>
</dbReference>
<evidence type="ECO:0000313" key="2">
    <source>
        <dbReference type="EMBL" id="EEF36225.1"/>
    </source>
</evidence>
<name>B9SJI0_RICCO</name>
<dbReference type="SUPFAM" id="SSF110004">
    <property type="entry name" value="Glycolipid transfer protein, GLTP"/>
    <property type="match status" value="1"/>
</dbReference>
<keyword evidence="3" id="KW-1185">Reference proteome</keyword>
<accession>B9SJI0</accession>
<feature type="domain" description="Glycolipid transfer protein" evidence="1">
    <location>
        <begin position="36"/>
        <end position="114"/>
    </location>
</feature>
<proteinExistence type="predicted"/>
<sequence>MEKGSEIKSAIEELSVLVQLKTSNSGSNHHDAEAYIPTRPFLYLCNLVIQVLDKIGPTMAVLRQDMNQNVQRLEVQCNSDPSLYSNLVEILKKEAKEGNARKGSSSSKAFVWLTSNGLTPPSA</sequence>